<dbReference type="OrthoDB" id="5392202at2759"/>
<accession>Q2GQJ5</accession>
<dbReference type="VEuPathDB" id="FungiDB:CHGG_09759"/>
<feature type="compositionally biased region" description="Polar residues" evidence="1">
    <location>
        <begin position="31"/>
        <end position="42"/>
    </location>
</feature>
<reference evidence="3" key="1">
    <citation type="journal article" date="2015" name="Genome Announc.">
        <title>Draft genome sequence of the cellulolytic fungus Chaetomium globosum.</title>
        <authorList>
            <person name="Cuomo C.A."/>
            <person name="Untereiner W.A."/>
            <person name="Ma L.-J."/>
            <person name="Grabherr M."/>
            <person name="Birren B.W."/>
        </authorList>
    </citation>
    <scope>NUCLEOTIDE SEQUENCE [LARGE SCALE GENOMIC DNA]</scope>
    <source>
        <strain evidence="3">ATCC 6205 / CBS 148.51 / DSM 1962 / NBRC 6347 / NRRL 1970</strain>
    </source>
</reference>
<keyword evidence="3" id="KW-1185">Reference proteome</keyword>
<evidence type="ECO:0000256" key="1">
    <source>
        <dbReference type="SAM" id="MobiDB-lite"/>
    </source>
</evidence>
<feature type="region of interest" description="Disordered" evidence="1">
    <location>
        <begin position="148"/>
        <end position="179"/>
    </location>
</feature>
<dbReference type="STRING" id="306901.Q2GQJ5"/>
<dbReference type="PANTHER" id="PTHR28180:SF2">
    <property type="entry name" value="PEROXISOMAL PROTEIN 2"/>
    <property type="match status" value="1"/>
</dbReference>
<name>Q2GQJ5_CHAGB</name>
<dbReference type="Proteomes" id="UP000001056">
    <property type="component" value="Unassembled WGS sequence"/>
</dbReference>
<proteinExistence type="predicted"/>
<feature type="region of interest" description="Disordered" evidence="1">
    <location>
        <begin position="1"/>
        <end position="42"/>
    </location>
</feature>
<dbReference type="GeneID" id="4396330"/>
<dbReference type="InParanoid" id="Q2GQJ5"/>
<dbReference type="HOGENOM" id="CLU_1151680_0_0_1"/>
<gene>
    <name evidence="2" type="ORF">CHGG_09759</name>
</gene>
<sequence length="241" mass="26175">MSAPAAKNGKRNRKAAGNEENKQLVKHTAGAVTQAQPQTMSKLSPSLKALINAPSARPGQAPAPRHIRDVYTRIAHEARERKYGDRPWVTLSAAATFTLNSPASLLALHSLLTPTLTPTLTPLTAAETAPAKFGLKCISFNGIPAHHQHAGRLPRSASPTTPGHATLRTTPTRAVTTPEGLAGVAGTRGERLWESVLYRRSRASWWRGWRTVTPTYRCIFWGVIMARCWRIRGLGGRWGGA</sequence>
<feature type="compositionally biased region" description="Low complexity" evidence="1">
    <location>
        <begin position="165"/>
        <end position="178"/>
    </location>
</feature>
<dbReference type="RefSeq" id="XP_001227686.1">
    <property type="nucleotide sequence ID" value="XM_001227685.1"/>
</dbReference>
<organism evidence="2 3">
    <name type="scientific">Chaetomium globosum (strain ATCC 6205 / CBS 148.51 / DSM 1962 / NBRC 6347 / NRRL 1970)</name>
    <name type="common">Soil fungus</name>
    <dbReference type="NCBI Taxonomy" id="306901"/>
    <lineage>
        <taxon>Eukaryota</taxon>
        <taxon>Fungi</taxon>
        <taxon>Dikarya</taxon>
        <taxon>Ascomycota</taxon>
        <taxon>Pezizomycotina</taxon>
        <taxon>Sordariomycetes</taxon>
        <taxon>Sordariomycetidae</taxon>
        <taxon>Sordariales</taxon>
        <taxon>Chaetomiaceae</taxon>
        <taxon>Chaetomium</taxon>
    </lineage>
</organism>
<dbReference type="eggNOG" id="ENOG502S01H">
    <property type="taxonomic scope" value="Eukaryota"/>
</dbReference>
<dbReference type="EMBL" id="CH408035">
    <property type="protein sequence ID" value="EAQ83355.1"/>
    <property type="molecule type" value="Genomic_DNA"/>
</dbReference>
<evidence type="ECO:0000313" key="3">
    <source>
        <dbReference type="Proteomes" id="UP000001056"/>
    </source>
</evidence>
<dbReference type="AlphaFoldDB" id="Q2GQJ5"/>
<dbReference type="PANTHER" id="PTHR28180">
    <property type="entry name" value="CONSERVED MITOCHONDRIAL PROTEIN-RELATED"/>
    <property type="match status" value="1"/>
</dbReference>
<dbReference type="InterPro" id="IPR052999">
    <property type="entry name" value="PTS1_Protein"/>
</dbReference>
<protein>
    <submittedName>
        <fullName evidence="2">Uncharacterized protein</fullName>
    </submittedName>
</protein>
<evidence type="ECO:0000313" key="2">
    <source>
        <dbReference type="EMBL" id="EAQ83355.1"/>
    </source>
</evidence>